<feature type="compositionally biased region" description="Low complexity" evidence="3">
    <location>
        <begin position="514"/>
        <end position="526"/>
    </location>
</feature>
<feature type="compositionally biased region" description="Low complexity" evidence="3">
    <location>
        <begin position="487"/>
        <end position="499"/>
    </location>
</feature>
<dbReference type="PANTHER" id="PTHR23213">
    <property type="entry name" value="FORMIN-RELATED"/>
    <property type="match status" value="1"/>
</dbReference>
<sequence>MSNQPKKKKKKRHHFFTLKDSIFSHSPHLPSPSLSSLALSSLSLSLTSDSNTKHWRLCNSISKFTMPSFFFIFLLLFLSSQPIASSRPNHRVLHQPFLPQDSSSPPTQPPSPSPPSPPSLPSNPTPPKYPFSGSNSTPPDSPFFPSYPSPPPPPPSPSTAFASFPANISSLIVPKTPSGNSSAHKVLALTIAAVLSAVVVISLAAFFLYRRRRHNSRNFPDEDEDDKSFIRSEQSNRLFQQPNHSHSFSGTHKLRTASSTSSEFLYLGTLVSSRGLEDPVDSCGGNGLVAELETRKVESPDLQPLPPLARQSSMLSNCENAEPGSTRDRDEDEDEEEEEEFYSPRGSSGDRESFNGTGSGSRRVFAAVADGVFDRRSSETTSCSCSSSDSGSPSRSQSISLSPPVSLSPNRRSEEPKPPEPAATYHATRFGNENVRSPSLTPMSSPEKAADEYPSTSDRKRRSPSLSSLSFSPERSLEKNPDASANVSVVSGQSSLISSPERGFEKKPDVLPKISVISGQSSPISSPERGLGKNPDSSSPRTSIVSDQSSPSSSPERGFGKNPDSSSPIISVVSDQSSPISSPERSFGKNPEASPKVSAFSDRNEQSSSSSSSYSSSPERRSNASDPKAKSFSPEKSPAASPRISSASEYINLDPKVQSLSSSASSSLPNSPEREFGNNSDASSKLSNVSHHTTESPVRLSGGLKHLISVPPPPPPMPPSLRLWETPSPKTPVGQVMCKPPALIPPSRPFVFQNPSKVSVSPVELPPSSNPLEPIEENPKPKLKPLHWDKVRASSDREMVWDQLRSSSFKLNEEMIETLFVVKTPNPNPKETTPRTVLPSPNQENRVLDPKKSQNIAISLRALNVTIDEVCEALLEGNSDALGTELLESLLKMAPTKEEERKLKEYKDDSPVKLGTAEKFLKELLDVPFAFKRVEAMLYMTNFESEIDYLKKSFETLEAACEELRNSRMFLKLLEAVLKTGNRMNVGTNRGDAHAFKLDTLLKLVDVKGADGKTTLLHFVVQEIIRTEGARLTGGNQTSNPTVNDDAKCRRLGLQVVSGLSSELTNVKKAAAMDSDVLSTDVSKLSKGISDIQEVVQLNERAVSDESRRKFSESMNMFMKMAEEEIIRLQAQESVALSLVKEITEYFHGNSAREEAHPFRIFMVVRDFLTILDRVCREVGMINERTIVSTAHKFPVPVNPMLPQVIPVNPMLPQALPGMHGRRPYSWTDDESTSP</sequence>
<dbReference type="InterPro" id="IPR042201">
    <property type="entry name" value="FH2_Formin_sf"/>
</dbReference>
<evidence type="ECO:0000256" key="4">
    <source>
        <dbReference type="SAM" id="Phobius"/>
    </source>
</evidence>
<feature type="region of interest" description="Disordered" evidence="3">
    <location>
        <begin position="824"/>
        <end position="845"/>
    </location>
</feature>
<feature type="transmembrane region" description="Helical" evidence="4">
    <location>
        <begin position="186"/>
        <end position="209"/>
    </location>
</feature>
<dbReference type="Gene3D" id="1.20.58.2220">
    <property type="entry name" value="Formin, FH2 domain"/>
    <property type="match status" value="1"/>
</dbReference>
<dbReference type="InterPro" id="IPR027643">
    <property type="entry name" value="Formin-like_plant"/>
</dbReference>
<evidence type="ECO:0000313" key="7">
    <source>
        <dbReference type="Proteomes" id="UP000327085"/>
    </source>
</evidence>
<dbReference type="AlphaFoldDB" id="A0A5E4FSS3"/>
<feature type="compositionally biased region" description="Polar residues" evidence="3">
    <location>
        <begin position="434"/>
        <end position="444"/>
    </location>
</feature>
<dbReference type="FunCoup" id="A0A5E4FSS3">
    <property type="interactions" value="1146"/>
</dbReference>
<feature type="compositionally biased region" description="Basic and acidic residues" evidence="3">
    <location>
        <begin position="618"/>
        <end position="629"/>
    </location>
</feature>
<dbReference type="Pfam" id="PF02181">
    <property type="entry name" value="FH2"/>
    <property type="match status" value="1"/>
</dbReference>
<dbReference type="PROSITE" id="PS51444">
    <property type="entry name" value="FH2"/>
    <property type="match status" value="1"/>
</dbReference>
<evidence type="ECO:0000256" key="2">
    <source>
        <dbReference type="RuleBase" id="RU361260"/>
    </source>
</evidence>
<name>A0A5E4FSS3_PRUDU</name>
<organism evidence="6 7">
    <name type="scientific">Prunus dulcis</name>
    <name type="common">Almond</name>
    <name type="synonym">Amygdalus dulcis</name>
    <dbReference type="NCBI Taxonomy" id="3755"/>
    <lineage>
        <taxon>Eukaryota</taxon>
        <taxon>Viridiplantae</taxon>
        <taxon>Streptophyta</taxon>
        <taxon>Embryophyta</taxon>
        <taxon>Tracheophyta</taxon>
        <taxon>Spermatophyta</taxon>
        <taxon>Magnoliopsida</taxon>
        <taxon>eudicotyledons</taxon>
        <taxon>Gunneridae</taxon>
        <taxon>Pentapetalae</taxon>
        <taxon>rosids</taxon>
        <taxon>fabids</taxon>
        <taxon>Rosales</taxon>
        <taxon>Rosaceae</taxon>
        <taxon>Amygdaloideae</taxon>
        <taxon>Amygdaleae</taxon>
        <taxon>Prunus</taxon>
    </lineage>
</organism>
<feature type="region of interest" description="Disordered" evidence="3">
    <location>
        <begin position="762"/>
        <end position="783"/>
    </location>
</feature>
<feature type="compositionally biased region" description="Pro residues" evidence="3">
    <location>
        <begin position="106"/>
        <end position="129"/>
    </location>
</feature>
<feature type="compositionally biased region" description="Low complexity" evidence="3">
    <location>
        <begin position="464"/>
        <end position="474"/>
    </location>
</feature>
<feature type="compositionally biased region" description="Low complexity" evidence="3">
    <location>
        <begin position="607"/>
        <end position="617"/>
    </location>
</feature>
<feature type="compositionally biased region" description="Pro residues" evidence="3">
    <location>
        <begin position="139"/>
        <end position="157"/>
    </location>
</feature>
<dbReference type="Gramene" id="VVA30576">
    <property type="protein sequence ID" value="VVA30576"/>
    <property type="gene ID" value="Prudul26B019931"/>
</dbReference>
<feature type="compositionally biased region" description="Low complexity" evidence="3">
    <location>
        <begin position="637"/>
        <end position="648"/>
    </location>
</feature>
<keyword evidence="4" id="KW-0472">Membrane</keyword>
<keyword evidence="4" id="KW-0812">Transmembrane</keyword>
<gene>
    <name evidence="6" type="ORF">ALMOND_2B019931</name>
</gene>
<reference evidence="7" key="1">
    <citation type="journal article" date="2020" name="Plant J.">
        <title>Transposons played a major role in the diversification between the closely related almond and peach genomes: results from the almond genome sequence.</title>
        <authorList>
            <person name="Alioto T."/>
            <person name="Alexiou K.G."/>
            <person name="Bardil A."/>
            <person name="Barteri F."/>
            <person name="Castanera R."/>
            <person name="Cruz F."/>
            <person name="Dhingra A."/>
            <person name="Duval H."/>
            <person name="Fernandez I Marti A."/>
            <person name="Frias L."/>
            <person name="Galan B."/>
            <person name="Garcia J.L."/>
            <person name="Howad W."/>
            <person name="Gomez-Garrido J."/>
            <person name="Gut M."/>
            <person name="Julca I."/>
            <person name="Morata J."/>
            <person name="Puigdomenech P."/>
            <person name="Ribeca P."/>
            <person name="Rubio Cabetas M.J."/>
            <person name="Vlasova A."/>
            <person name="Wirthensohn M."/>
            <person name="Garcia-Mas J."/>
            <person name="Gabaldon T."/>
            <person name="Casacuberta J.M."/>
            <person name="Arus P."/>
        </authorList>
    </citation>
    <scope>NUCLEOTIDE SEQUENCE [LARGE SCALE GENOMIC DNA]</scope>
    <source>
        <strain evidence="7">cv. Texas</strain>
    </source>
</reference>
<evidence type="ECO:0000259" key="5">
    <source>
        <dbReference type="PROSITE" id="PS51444"/>
    </source>
</evidence>
<feature type="compositionally biased region" description="Low complexity" evidence="3">
    <location>
        <begin position="659"/>
        <end position="671"/>
    </location>
</feature>
<dbReference type="InterPro" id="IPR015425">
    <property type="entry name" value="FH2_Formin"/>
</dbReference>
<dbReference type="PANTHER" id="PTHR23213:SF276">
    <property type="entry name" value="FORMIN-LIKE PROTEIN 1"/>
    <property type="match status" value="1"/>
</dbReference>
<feature type="compositionally biased region" description="Polar residues" evidence="3">
    <location>
        <begin position="677"/>
        <end position="691"/>
    </location>
</feature>
<feature type="region of interest" description="Disordered" evidence="3">
    <location>
        <begin position="294"/>
        <end position="740"/>
    </location>
</feature>
<comment type="similarity">
    <text evidence="1">Belongs to the formin-like family. Class-I subfamily.</text>
</comment>
<feature type="domain" description="FH2" evidence="5">
    <location>
        <begin position="773"/>
        <end position="1198"/>
    </location>
</feature>
<feature type="compositionally biased region" description="Low complexity" evidence="3">
    <location>
        <begin position="543"/>
        <end position="554"/>
    </location>
</feature>
<dbReference type="OMA" id="QTTPRCV"/>
<dbReference type="SUPFAM" id="SSF101447">
    <property type="entry name" value="Formin homology 2 domain (FH2 domain)"/>
    <property type="match status" value="1"/>
</dbReference>
<evidence type="ECO:0000256" key="1">
    <source>
        <dbReference type="ARBA" id="ARBA00025793"/>
    </source>
</evidence>
<dbReference type="InParanoid" id="A0A5E4FSS3"/>
<dbReference type="GO" id="GO:0051015">
    <property type="term" value="F:actin filament binding"/>
    <property type="evidence" value="ECO:0007669"/>
    <property type="project" value="InterPro"/>
</dbReference>
<dbReference type="SMART" id="SM00498">
    <property type="entry name" value="FH2"/>
    <property type="match status" value="1"/>
</dbReference>
<feature type="compositionally biased region" description="Low complexity" evidence="3">
    <location>
        <begin position="563"/>
        <end position="583"/>
    </location>
</feature>
<feature type="region of interest" description="Disordered" evidence="3">
    <location>
        <begin position="94"/>
        <end position="160"/>
    </location>
</feature>
<feature type="compositionally biased region" description="Acidic residues" evidence="3">
    <location>
        <begin position="330"/>
        <end position="341"/>
    </location>
</feature>
<dbReference type="GO" id="GO:0045010">
    <property type="term" value="P:actin nucleation"/>
    <property type="evidence" value="ECO:0007669"/>
    <property type="project" value="InterPro"/>
</dbReference>
<feature type="compositionally biased region" description="Polar residues" evidence="3">
    <location>
        <begin position="310"/>
        <end position="319"/>
    </location>
</feature>
<protein>
    <recommendedName>
        <fullName evidence="2">Formin-like protein</fullName>
    </recommendedName>
</protein>
<feature type="compositionally biased region" description="Pro residues" evidence="3">
    <location>
        <begin position="710"/>
        <end position="719"/>
    </location>
</feature>
<dbReference type="EMBL" id="CABIKO010000194">
    <property type="protein sequence ID" value="VVA30576.1"/>
    <property type="molecule type" value="Genomic_DNA"/>
</dbReference>
<dbReference type="Proteomes" id="UP000327085">
    <property type="component" value="Chromosome 8"/>
</dbReference>
<feature type="compositionally biased region" description="Low complexity" evidence="3">
    <location>
        <begin position="379"/>
        <end position="410"/>
    </location>
</feature>
<feature type="compositionally biased region" description="Low complexity" evidence="3">
    <location>
        <begin position="824"/>
        <end position="836"/>
    </location>
</feature>
<proteinExistence type="inferred from homology"/>
<keyword evidence="4" id="KW-1133">Transmembrane helix</keyword>
<accession>A0A5E4FSS3</accession>
<evidence type="ECO:0000256" key="3">
    <source>
        <dbReference type="SAM" id="MobiDB-lite"/>
    </source>
</evidence>
<evidence type="ECO:0000313" key="6">
    <source>
        <dbReference type="EMBL" id="VVA30576.1"/>
    </source>
</evidence>